<gene>
    <name evidence="8" type="ORF">M407DRAFT_135474</name>
</gene>
<evidence type="ECO:0000313" key="8">
    <source>
        <dbReference type="EMBL" id="KIO31261.1"/>
    </source>
</evidence>
<evidence type="ECO:0000256" key="1">
    <source>
        <dbReference type="ARBA" id="ARBA00004167"/>
    </source>
</evidence>
<evidence type="ECO:0000313" key="9">
    <source>
        <dbReference type="Proteomes" id="UP000054248"/>
    </source>
</evidence>
<dbReference type="InterPro" id="IPR009011">
    <property type="entry name" value="Man6P_isomerase_rcpt-bd_dom_sf"/>
</dbReference>
<feature type="compositionally biased region" description="Basic and acidic residues" evidence="6">
    <location>
        <begin position="192"/>
        <end position="208"/>
    </location>
</feature>
<keyword evidence="2" id="KW-0812">Transmembrane</keyword>
<dbReference type="Proteomes" id="UP000054248">
    <property type="component" value="Unassembled WGS sequence"/>
</dbReference>
<dbReference type="STRING" id="1051891.A0A0C3QRD5"/>
<keyword evidence="4" id="KW-1133">Transmembrane helix</keyword>
<keyword evidence="3 7" id="KW-0732">Signal</keyword>
<feature type="region of interest" description="Disordered" evidence="6">
    <location>
        <begin position="185"/>
        <end position="219"/>
    </location>
</feature>
<keyword evidence="5" id="KW-0472">Membrane</keyword>
<dbReference type="Pfam" id="PF09451">
    <property type="entry name" value="ATG27"/>
    <property type="match status" value="1"/>
</dbReference>
<dbReference type="InterPro" id="IPR018939">
    <property type="entry name" value="Autophagy-rel_prot_27"/>
</dbReference>
<keyword evidence="9" id="KW-1185">Reference proteome</keyword>
<dbReference type="GO" id="GO:0016020">
    <property type="term" value="C:membrane"/>
    <property type="evidence" value="ECO:0007669"/>
    <property type="project" value="UniProtKB-SubCell"/>
</dbReference>
<evidence type="ECO:0000256" key="5">
    <source>
        <dbReference type="ARBA" id="ARBA00023136"/>
    </source>
</evidence>
<protein>
    <submittedName>
        <fullName evidence="8">Uncharacterized protein</fullName>
    </submittedName>
</protein>
<evidence type="ECO:0000256" key="2">
    <source>
        <dbReference type="ARBA" id="ARBA00022692"/>
    </source>
</evidence>
<dbReference type="AlphaFoldDB" id="A0A0C3QRD5"/>
<dbReference type="SUPFAM" id="SSF50911">
    <property type="entry name" value="Mannose 6-phosphate receptor domain"/>
    <property type="match status" value="1"/>
</dbReference>
<dbReference type="HOGENOM" id="CLU_047751_1_0_1"/>
<evidence type="ECO:0000256" key="4">
    <source>
        <dbReference type="ARBA" id="ARBA00022989"/>
    </source>
</evidence>
<comment type="subcellular location">
    <subcellularLocation>
        <location evidence="1">Membrane</location>
        <topology evidence="1">Single-pass membrane protein</topology>
    </subcellularLocation>
</comment>
<accession>A0A0C3QRD5</accession>
<evidence type="ECO:0000256" key="7">
    <source>
        <dbReference type="SAM" id="SignalP"/>
    </source>
</evidence>
<dbReference type="OrthoDB" id="29460at2759"/>
<dbReference type="Gene3D" id="2.70.130.10">
    <property type="entry name" value="Mannose-6-phosphate receptor binding domain"/>
    <property type="match status" value="1"/>
</dbReference>
<proteinExistence type="predicted"/>
<feature type="chain" id="PRO_5002180806" evidence="7">
    <location>
        <begin position="21"/>
        <end position="223"/>
    </location>
</feature>
<organism evidence="8 9">
    <name type="scientific">Tulasnella calospora MUT 4182</name>
    <dbReference type="NCBI Taxonomy" id="1051891"/>
    <lineage>
        <taxon>Eukaryota</taxon>
        <taxon>Fungi</taxon>
        <taxon>Dikarya</taxon>
        <taxon>Basidiomycota</taxon>
        <taxon>Agaricomycotina</taxon>
        <taxon>Agaricomycetes</taxon>
        <taxon>Cantharellales</taxon>
        <taxon>Tulasnellaceae</taxon>
        <taxon>Tulasnella</taxon>
    </lineage>
</organism>
<evidence type="ECO:0000256" key="6">
    <source>
        <dbReference type="SAM" id="MobiDB-lite"/>
    </source>
</evidence>
<evidence type="ECO:0000256" key="3">
    <source>
        <dbReference type="ARBA" id="ARBA00022729"/>
    </source>
</evidence>
<name>A0A0C3QRD5_9AGAM</name>
<reference evidence="9" key="2">
    <citation type="submission" date="2015-01" db="EMBL/GenBank/DDBJ databases">
        <title>Evolutionary Origins and Diversification of the Mycorrhizal Mutualists.</title>
        <authorList>
            <consortium name="DOE Joint Genome Institute"/>
            <consortium name="Mycorrhizal Genomics Consortium"/>
            <person name="Kohler A."/>
            <person name="Kuo A."/>
            <person name="Nagy L.G."/>
            <person name="Floudas D."/>
            <person name="Copeland A."/>
            <person name="Barry K.W."/>
            <person name="Cichocki N."/>
            <person name="Veneault-Fourrey C."/>
            <person name="LaButti K."/>
            <person name="Lindquist E.A."/>
            <person name="Lipzen A."/>
            <person name="Lundell T."/>
            <person name="Morin E."/>
            <person name="Murat C."/>
            <person name="Riley R."/>
            <person name="Ohm R."/>
            <person name="Sun H."/>
            <person name="Tunlid A."/>
            <person name="Henrissat B."/>
            <person name="Grigoriev I.V."/>
            <person name="Hibbett D.S."/>
            <person name="Martin F."/>
        </authorList>
    </citation>
    <scope>NUCLEOTIDE SEQUENCE [LARGE SCALE GENOMIC DNA]</scope>
    <source>
        <strain evidence="9">MUT 4182</strain>
    </source>
</reference>
<reference evidence="8 9" key="1">
    <citation type="submission" date="2014-04" db="EMBL/GenBank/DDBJ databases">
        <authorList>
            <consortium name="DOE Joint Genome Institute"/>
            <person name="Kuo A."/>
            <person name="Girlanda M."/>
            <person name="Perotto S."/>
            <person name="Kohler A."/>
            <person name="Nagy L.G."/>
            <person name="Floudas D."/>
            <person name="Copeland A."/>
            <person name="Barry K.W."/>
            <person name="Cichocki N."/>
            <person name="Veneault-Fourrey C."/>
            <person name="LaButti K."/>
            <person name="Lindquist E.A."/>
            <person name="Lipzen A."/>
            <person name="Lundell T."/>
            <person name="Morin E."/>
            <person name="Murat C."/>
            <person name="Sun H."/>
            <person name="Tunlid A."/>
            <person name="Henrissat B."/>
            <person name="Grigoriev I.V."/>
            <person name="Hibbett D.S."/>
            <person name="Martin F."/>
            <person name="Nordberg H.P."/>
            <person name="Cantor M.N."/>
            <person name="Hua S.X."/>
        </authorList>
    </citation>
    <scope>NUCLEOTIDE SEQUENCE [LARGE SCALE GENOMIC DNA]</scope>
    <source>
        <strain evidence="8 9">MUT 4182</strain>
    </source>
</reference>
<feature type="signal peptide" evidence="7">
    <location>
        <begin position="1"/>
        <end position="20"/>
    </location>
</feature>
<dbReference type="EMBL" id="KN822964">
    <property type="protein sequence ID" value="KIO31261.1"/>
    <property type="molecule type" value="Genomic_DNA"/>
</dbReference>
<sequence>MRLSSPIWPCLLALDPSIAASLVASWDCKVAVPSASWDLTSLSNEKIVTHTRSSPPSEYVEEVRWNTCNELKEREGYDNADQCPAGTLACLTEINKKNKDGVDRITAVIPLAVASDLRPEVSSMQPPSKGLSLLLHGSSFPSSDPSSIRHSLNLTLLCNSSEESPKFVGFDRLRGVVDIEWSVPAACPSSKDGSHDDDGEKPPEKEDPPVPAAGGGLGWFFLM</sequence>